<accession>A0A2S7ET19</accession>
<dbReference type="GO" id="GO:0006313">
    <property type="term" value="P:DNA transposition"/>
    <property type="evidence" value="ECO:0007669"/>
    <property type="project" value="InterPro"/>
</dbReference>
<dbReference type="AlphaFoldDB" id="A0A2S7ET19"/>
<name>A0A2S7ET19_9XANT</name>
<sequence length="75" mass="8270">MAMAEVFMSSLRRRYTDEFRAAAVKRAIERGFTVVAAASRIGIPRTYEGWPFPAVAMDLSSRQLGATAATMPATW</sequence>
<dbReference type="SUPFAM" id="SSF48295">
    <property type="entry name" value="TrpR-like"/>
    <property type="match status" value="1"/>
</dbReference>
<dbReference type="OrthoDB" id="6008813at2"/>
<protein>
    <recommendedName>
        <fullName evidence="3">Transposase</fullName>
    </recommendedName>
</protein>
<keyword evidence="2" id="KW-1185">Reference proteome</keyword>
<dbReference type="GO" id="GO:0004803">
    <property type="term" value="F:transposase activity"/>
    <property type="evidence" value="ECO:0007669"/>
    <property type="project" value="InterPro"/>
</dbReference>
<proteinExistence type="predicted"/>
<gene>
    <name evidence="1" type="ORF">XhyaCFBP1156_15900</name>
</gene>
<reference evidence="2" key="1">
    <citation type="submission" date="2016-08" db="EMBL/GenBank/DDBJ databases">
        <authorList>
            <person name="Merda D."/>
            <person name="Briand M."/>
            <person name="Taghouti G."/>
            <person name="Carrere S."/>
            <person name="Gouzy J."/>
            <person name="Portier P."/>
            <person name="Jacques M.-A."/>
            <person name="Fischer-Le Saux M."/>
        </authorList>
    </citation>
    <scope>NUCLEOTIDE SEQUENCE [LARGE SCALE GENOMIC DNA]</scope>
    <source>
        <strain evidence="2">CFBP1156</strain>
    </source>
</reference>
<dbReference type="Pfam" id="PF01527">
    <property type="entry name" value="HTH_Tnp_1"/>
    <property type="match status" value="1"/>
</dbReference>
<dbReference type="InterPro" id="IPR002514">
    <property type="entry name" value="Transposase_8"/>
</dbReference>
<dbReference type="EMBL" id="MDEG01000017">
    <property type="protein sequence ID" value="PPU96251.1"/>
    <property type="molecule type" value="Genomic_DNA"/>
</dbReference>
<evidence type="ECO:0008006" key="3">
    <source>
        <dbReference type="Google" id="ProtNLM"/>
    </source>
</evidence>
<comment type="caution">
    <text evidence="1">The sequence shown here is derived from an EMBL/GenBank/DDBJ whole genome shotgun (WGS) entry which is preliminary data.</text>
</comment>
<dbReference type="Proteomes" id="UP000238261">
    <property type="component" value="Unassembled WGS sequence"/>
</dbReference>
<evidence type="ECO:0000313" key="2">
    <source>
        <dbReference type="Proteomes" id="UP000238261"/>
    </source>
</evidence>
<dbReference type="GO" id="GO:0043565">
    <property type="term" value="F:sequence-specific DNA binding"/>
    <property type="evidence" value="ECO:0007669"/>
    <property type="project" value="InterPro"/>
</dbReference>
<organism evidence="1 2">
    <name type="scientific">Xanthomonas hyacinthi</name>
    <dbReference type="NCBI Taxonomy" id="56455"/>
    <lineage>
        <taxon>Bacteria</taxon>
        <taxon>Pseudomonadati</taxon>
        <taxon>Pseudomonadota</taxon>
        <taxon>Gammaproteobacteria</taxon>
        <taxon>Lysobacterales</taxon>
        <taxon>Lysobacteraceae</taxon>
        <taxon>Xanthomonas</taxon>
    </lineage>
</organism>
<evidence type="ECO:0000313" key="1">
    <source>
        <dbReference type="EMBL" id="PPU96251.1"/>
    </source>
</evidence>
<dbReference type="InterPro" id="IPR010921">
    <property type="entry name" value="Trp_repressor/repl_initiator"/>
</dbReference>